<dbReference type="SUPFAM" id="SSF50447">
    <property type="entry name" value="Translation proteins"/>
    <property type="match status" value="1"/>
</dbReference>
<reference evidence="11 12" key="1">
    <citation type="submission" date="2013-02" db="EMBL/GenBank/DDBJ databases">
        <title>Genome sequence of Candida maltosa Xu316, a potential industrial strain for xylitol and ethanol production.</title>
        <authorList>
            <person name="Yu J."/>
            <person name="Wang Q."/>
            <person name="Geng X."/>
            <person name="Bao W."/>
            <person name="He P."/>
            <person name="Cai J."/>
        </authorList>
    </citation>
    <scope>NUCLEOTIDE SEQUENCE [LARGE SCALE GENOMIC DNA]</scope>
    <source>
        <strain evidence="12">Xu316</strain>
    </source>
</reference>
<dbReference type="EMBL" id="AOGT01000998">
    <property type="protein sequence ID" value="EMG48717.1"/>
    <property type="molecule type" value="Genomic_DNA"/>
</dbReference>
<feature type="compositionally biased region" description="Low complexity" evidence="10">
    <location>
        <begin position="52"/>
        <end position="64"/>
    </location>
</feature>
<evidence type="ECO:0000256" key="10">
    <source>
        <dbReference type="SAM" id="MobiDB-lite"/>
    </source>
</evidence>
<keyword evidence="5 9" id="KW-0694">RNA-binding</keyword>
<dbReference type="HOGENOM" id="CLU_815241_0_0_1"/>
<keyword evidence="2 9" id="KW-0690">Ribosome biogenesis</keyword>
<evidence type="ECO:0000256" key="8">
    <source>
        <dbReference type="ARBA" id="ARBA00065983"/>
    </source>
</evidence>
<protein>
    <recommendedName>
        <fullName evidence="9">H/ACA ribonucleoprotein complex subunit</fullName>
    </recommendedName>
</protein>
<dbReference type="InterPro" id="IPR038664">
    <property type="entry name" value="Gar1/Naf1_Cbf5-bd_sf"/>
</dbReference>
<feature type="compositionally biased region" description="Basic residues" evidence="10">
    <location>
        <begin position="256"/>
        <end position="266"/>
    </location>
</feature>
<evidence type="ECO:0000256" key="4">
    <source>
        <dbReference type="ARBA" id="ARBA00022553"/>
    </source>
</evidence>
<dbReference type="AlphaFoldDB" id="M3HMP2"/>
<comment type="subunit">
    <text evidence="8">During assembly of the complex, component of the small nucleolar ribonucleoprotein particles containing H/ACA-type snoRNAs (H/ACA snoRNPs) which contains CBF5, NAF1, NHP2 and NOP10 proteins. Interacts with SHQ1. Interacts directly with CBF5. Interacts with hyperphosphorylated C-terminal domain (CTD) of RNA polymerase II large subunit (RPB1).</text>
</comment>
<feature type="region of interest" description="Disordered" evidence="10">
    <location>
        <begin position="1"/>
        <end position="126"/>
    </location>
</feature>
<gene>
    <name evidence="11" type="ORF">G210_0671</name>
</gene>
<dbReference type="STRING" id="1245528.M3HMP2"/>
<comment type="function">
    <text evidence="9">Required for ribosome biogenesis. Part of a complex which catalyzes pseudouridylation of rRNA. This involves the isomerization of uridine such that the ribose is subsequently attached to C5, instead of the normal N1. Pseudouridine ("psi") residues may serve to stabilize the conformation of rRNAs.</text>
</comment>
<dbReference type="Proteomes" id="UP000011777">
    <property type="component" value="Unassembled WGS sequence"/>
</dbReference>
<dbReference type="GO" id="GO:0005732">
    <property type="term" value="C:sno(s)RNA-containing ribonucleoprotein complex"/>
    <property type="evidence" value="ECO:0007669"/>
    <property type="project" value="InterPro"/>
</dbReference>
<sequence>TQEQPTQEQPTQEQPTQEQPSEPQTDDIKTFITSEPVNEEIQHFSDDEINVDDVSSSDDSSSNESDSEDSSSDDSSDDEEEEENEANRGDLDYDDDEGDANEGPVKSVHEVEEKAPTLPEGYEIPSNAPIEEIGEITGLVENTVIIKAKTSGEFRVLQEKSVFCLEDRTIIGPLFEIFGRVQQPVYSVKFNSKEDFEKFKDCKGKAVYYVVPDSQFLYTDSIKNIKGTDASNCHDEELPEEEQEYSDDEKESAAKQARKKKKKGKEKRPLEQDAAPSAKRRDVPSYAPINSREQRGRPQTNSVYSSYQQPTQPASQYGQPYYPQTDHYTVPATAVPTATTV</sequence>
<evidence type="ECO:0000313" key="11">
    <source>
        <dbReference type="EMBL" id="EMG48717.1"/>
    </source>
</evidence>
<dbReference type="PANTHER" id="PTHR31633">
    <property type="entry name" value="H/ACA RIBONUCLEOPROTEIN COMPLEX NON-CORE SUBUNIT NAF1"/>
    <property type="match status" value="1"/>
</dbReference>
<dbReference type="eggNOG" id="KOG2236">
    <property type="taxonomic scope" value="Eukaryota"/>
</dbReference>
<comment type="similarity">
    <text evidence="1">Belongs to the NAF1 family.</text>
</comment>
<dbReference type="Gene3D" id="2.40.10.230">
    <property type="entry name" value="Probable tRNA pseudouridine synthase domain"/>
    <property type="match status" value="1"/>
</dbReference>
<keyword evidence="9" id="KW-0687">Ribonucleoprotein</keyword>
<keyword evidence="12" id="KW-1185">Reference proteome</keyword>
<feature type="compositionally biased region" description="Acidic residues" evidence="10">
    <location>
        <begin position="237"/>
        <end position="250"/>
    </location>
</feature>
<dbReference type="PANTHER" id="PTHR31633:SF1">
    <property type="entry name" value="H_ACA RIBONUCLEOPROTEIN COMPLEX NON-CORE SUBUNIT NAF1"/>
    <property type="match status" value="1"/>
</dbReference>
<dbReference type="FunFam" id="2.40.10.230:FF:000002">
    <property type="entry name" value="H/ACA ribonucleoprotein complex non-core subunit NAF1"/>
    <property type="match status" value="1"/>
</dbReference>
<evidence type="ECO:0000256" key="2">
    <source>
        <dbReference type="ARBA" id="ARBA00022517"/>
    </source>
</evidence>
<dbReference type="InterPro" id="IPR009000">
    <property type="entry name" value="Transl_B-barrel_sf"/>
</dbReference>
<feature type="compositionally biased region" description="Acidic residues" evidence="10">
    <location>
        <begin position="65"/>
        <end position="84"/>
    </location>
</feature>
<dbReference type="GO" id="GO:0006364">
    <property type="term" value="P:rRNA processing"/>
    <property type="evidence" value="ECO:0007669"/>
    <property type="project" value="UniProtKB-KW"/>
</dbReference>
<dbReference type="GO" id="GO:0005730">
    <property type="term" value="C:nucleolus"/>
    <property type="evidence" value="ECO:0007669"/>
    <property type="project" value="UniProtKB-SubCell"/>
</dbReference>
<evidence type="ECO:0000313" key="12">
    <source>
        <dbReference type="Proteomes" id="UP000011777"/>
    </source>
</evidence>
<proteinExistence type="inferred from homology"/>
<accession>M3HMP2</accession>
<comment type="function">
    <text evidence="7">RNA-binding protein required for the maturation of box H/ACA snoRNPs complex and ribosome biogenesis. During assembly of the H/ACA snoRNPs complex, it associates with the complex and disappears during maturation of the complex and is replaced by GAR1 to yield mature H/ACA snoRNPs complex. Acts as a competitive binder for CBF5 probably required to prevent non-cognate RNAs from being loaded during transport of the particle by inducing a non-productive conformation of CBF5.</text>
</comment>
<dbReference type="InterPro" id="IPR040309">
    <property type="entry name" value="Naf1"/>
</dbReference>
<dbReference type="GO" id="GO:0001522">
    <property type="term" value="P:pseudouridine synthesis"/>
    <property type="evidence" value="ECO:0007669"/>
    <property type="project" value="InterPro"/>
</dbReference>
<evidence type="ECO:0000256" key="9">
    <source>
        <dbReference type="RuleBase" id="RU364004"/>
    </source>
</evidence>
<organism evidence="11 12">
    <name type="scientific">Candida maltosa (strain Xu316)</name>
    <name type="common">Yeast</name>
    <dbReference type="NCBI Taxonomy" id="1245528"/>
    <lineage>
        <taxon>Eukaryota</taxon>
        <taxon>Fungi</taxon>
        <taxon>Dikarya</taxon>
        <taxon>Ascomycota</taxon>
        <taxon>Saccharomycotina</taxon>
        <taxon>Pichiomycetes</taxon>
        <taxon>Debaryomycetaceae</taxon>
        <taxon>Candida/Lodderomyces clade</taxon>
        <taxon>Candida</taxon>
    </lineage>
</organism>
<comment type="similarity">
    <text evidence="9">Belongs to the GAR1 family.</text>
</comment>
<dbReference type="GO" id="GO:0003723">
    <property type="term" value="F:RNA binding"/>
    <property type="evidence" value="ECO:0007669"/>
    <property type="project" value="UniProtKB-KW"/>
</dbReference>
<keyword evidence="6 9" id="KW-0539">Nucleus</keyword>
<name>M3HMP2_CANMX</name>
<evidence type="ECO:0000256" key="3">
    <source>
        <dbReference type="ARBA" id="ARBA00022552"/>
    </source>
</evidence>
<dbReference type="InterPro" id="IPR007504">
    <property type="entry name" value="H/ACA_rnp_Gar1/Naf1"/>
</dbReference>
<evidence type="ECO:0000256" key="7">
    <source>
        <dbReference type="ARBA" id="ARBA00054735"/>
    </source>
</evidence>
<keyword evidence="3 9" id="KW-0698">rRNA processing</keyword>
<feature type="region of interest" description="Disordered" evidence="10">
    <location>
        <begin position="228"/>
        <end position="341"/>
    </location>
</feature>
<comment type="subunit">
    <text evidence="9">Component of the small nucleolar ribonucleoprotein particles containing H/ACA-type snoRNAs (H/ACA snoRNPs).</text>
</comment>
<dbReference type="GO" id="GO:0000493">
    <property type="term" value="P:box H/ACA snoRNP assembly"/>
    <property type="evidence" value="ECO:0007669"/>
    <property type="project" value="InterPro"/>
</dbReference>
<feature type="compositionally biased region" description="Polar residues" evidence="10">
    <location>
        <begin position="297"/>
        <end position="318"/>
    </location>
</feature>
<comment type="caution">
    <text evidence="11">The sequence shown here is derived from an EMBL/GenBank/DDBJ whole genome shotgun (WGS) entry which is preliminary data.</text>
</comment>
<dbReference type="OrthoDB" id="21550at2759"/>
<dbReference type="Pfam" id="PF04410">
    <property type="entry name" value="Gar1"/>
    <property type="match status" value="1"/>
</dbReference>
<evidence type="ECO:0000256" key="1">
    <source>
        <dbReference type="ARBA" id="ARBA00009801"/>
    </source>
</evidence>
<feature type="compositionally biased region" description="Low complexity" evidence="10">
    <location>
        <begin position="329"/>
        <end position="341"/>
    </location>
</feature>
<comment type="subcellular location">
    <subcellularLocation>
        <location evidence="9">Nucleus</location>
        <location evidence="9">Nucleolus</location>
    </subcellularLocation>
</comment>
<evidence type="ECO:0000256" key="6">
    <source>
        <dbReference type="ARBA" id="ARBA00023242"/>
    </source>
</evidence>
<evidence type="ECO:0000256" key="5">
    <source>
        <dbReference type="ARBA" id="ARBA00022884"/>
    </source>
</evidence>
<keyword evidence="4" id="KW-0597">Phosphoprotein</keyword>
<feature type="compositionally biased region" description="Low complexity" evidence="10">
    <location>
        <begin position="1"/>
        <end position="23"/>
    </location>
</feature>
<feature type="non-terminal residue" evidence="11">
    <location>
        <position position="1"/>
    </location>
</feature>